<evidence type="ECO:0000313" key="4">
    <source>
        <dbReference type="Proteomes" id="UP000054845"/>
    </source>
</evidence>
<name>A0A0P1BE46_9BASI</name>
<feature type="compositionally biased region" description="Polar residues" evidence="1">
    <location>
        <begin position="358"/>
        <end position="393"/>
    </location>
</feature>
<feature type="region of interest" description="Disordered" evidence="1">
    <location>
        <begin position="1"/>
        <end position="30"/>
    </location>
</feature>
<dbReference type="OrthoDB" id="2260578at2759"/>
<dbReference type="Pfam" id="PF00172">
    <property type="entry name" value="Zn_clus"/>
    <property type="match status" value="1"/>
</dbReference>
<dbReference type="GO" id="GO:0008270">
    <property type="term" value="F:zinc ion binding"/>
    <property type="evidence" value="ECO:0007669"/>
    <property type="project" value="InterPro"/>
</dbReference>
<feature type="region of interest" description="Disordered" evidence="1">
    <location>
        <begin position="115"/>
        <end position="146"/>
    </location>
</feature>
<organism evidence="3 4">
    <name type="scientific">Ceraceosorus bombacis</name>
    <dbReference type="NCBI Taxonomy" id="401625"/>
    <lineage>
        <taxon>Eukaryota</taxon>
        <taxon>Fungi</taxon>
        <taxon>Dikarya</taxon>
        <taxon>Basidiomycota</taxon>
        <taxon>Ustilaginomycotina</taxon>
        <taxon>Exobasidiomycetes</taxon>
        <taxon>Ceraceosorales</taxon>
        <taxon>Ceraceosoraceae</taxon>
        <taxon>Ceraceosorus</taxon>
    </lineage>
</organism>
<dbReference type="SMART" id="SM00066">
    <property type="entry name" value="GAL4"/>
    <property type="match status" value="1"/>
</dbReference>
<accession>A0A0P1BE46</accession>
<dbReference type="Gene3D" id="4.10.240.10">
    <property type="entry name" value="Zn(2)-C6 fungal-type DNA-binding domain"/>
    <property type="match status" value="1"/>
</dbReference>
<evidence type="ECO:0000256" key="1">
    <source>
        <dbReference type="SAM" id="MobiDB-lite"/>
    </source>
</evidence>
<protein>
    <recommendedName>
        <fullName evidence="2">Zn(2)-C6 fungal-type domain-containing protein</fullName>
    </recommendedName>
</protein>
<feature type="region of interest" description="Disordered" evidence="1">
    <location>
        <begin position="305"/>
        <end position="393"/>
    </location>
</feature>
<reference evidence="3 4" key="1">
    <citation type="submission" date="2014-09" db="EMBL/GenBank/DDBJ databases">
        <authorList>
            <person name="Magalhaes I.L.F."/>
            <person name="Oliveira U."/>
            <person name="Santos F.R."/>
            <person name="Vidigal T.H.D.A."/>
            <person name="Brescovit A.D."/>
            <person name="Santos A.J."/>
        </authorList>
    </citation>
    <scope>NUCLEOTIDE SEQUENCE [LARGE SCALE GENOMIC DNA]</scope>
</reference>
<dbReference type="CDD" id="cd00067">
    <property type="entry name" value="GAL4"/>
    <property type="match status" value="1"/>
</dbReference>
<evidence type="ECO:0000313" key="3">
    <source>
        <dbReference type="EMBL" id="CEH13689.1"/>
    </source>
</evidence>
<feature type="region of interest" description="Disordered" evidence="1">
    <location>
        <begin position="244"/>
        <end position="292"/>
    </location>
</feature>
<feature type="compositionally biased region" description="Basic and acidic residues" evidence="1">
    <location>
        <begin position="587"/>
        <end position="596"/>
    </location>
</feature>
<proteinExistence type="predicted"/>
<feature type="compositionally biased region" description="Polar residues" evidence="1">
    <location>
        <begin position="260"/>
        <end position="289"/>
    </location>
</feature>
<sequence length="691" mass="73170">MSAPGERGNHQARHRLGSNPSTTDDSRRIHAALSTTLDVSHAPVNLDEASQASPANLNLYHDPSLQNHASGMLWAHQQHYPEHRVSQSYVESVTPTQPAGLPIIPEQFGGHSQLLQTRQTHPSPSTAYPSSRPEWPMSPTADPQRASTIASYTDAGQPVLHQDVSNLWRQFRVPELPGSRSADTSSGVLAAYPVLSSSHAYIDDDQRGTLNPFARNWRAQAPQAPAPVTGLGFYGMPESIWHSPSGGGASLDQAPPASPLTEQSASAYAAPSGSQRWSGSPAEQWSSEGVSPPTLDLSSAFYSQAERPQFQSGPAAPVRSKSGRKGVRRARAPTMSAVSSSTQIESGSASRSMRRFSTIGTSSSQPLRADSASSQSPEMARNSTGDLTFQGSPTASITTTANFFNESDKRASIACVLCRKRKLRCDQAEPCRQCERRGLRCEYALTQSQSQRVDEPSSSTGATATPGTSKSHGRRKSITGRPTLGDVVQRSAASILSPRLGAELSQGSIASAAQDAGVPLPVSNFARLEASQRQPSGPSLVGGAVTPAEEPSSASTSPSDRQVHYFGQGQGTAMNDNHIGCGPTRGTVRERNRPQEEDVSCSPRALGLTLQPSTSVASPPTALCVTPGTSNSLEQLHAAISRGLIALREAHMSEKSLCVRAAKDGTCDEKGAREGGTRSWTADAIRYAGSV</sequence>
<feature type="region of interest" description="Disordered" evidence="1">
    <location>
        <begin position="446"/>
        <end position="485"/>
    </location>
</feature>
<keyword evidence="4" id="KW-1185">Reference proteome</keyword>
<feature type="compositionally biased region" description="Polar residues" evidence="1">
    <location>
        <begin position="336"/>
        <end position="351"/>
    </location>
</feature>
<dbReference type="InterPro" id="IPR001138">
    <property type="entry name" value="Zn2Cys6_DnaBD"/>
</dbReference>
<feature type="region of interest" description="Disordered" evidence="1">
    <location>
        <begin position="530"/>
        <end position="601"/>
    </location>
</feature>
<feature type="compositionally biased region" description="Basic residues" evidence="1">
    <location>
        <begin position="321"/>
        <end position="331"/>
    </location>
</feature>
<dbReference type="Proteomes" id="UP000054845">
    <property type="component" value="Unassembled WGS sequence"/>
</dbReference>
<evidence type="ECO:0000259" key="2">
    <source>
        <dbReference type="PROSITE" id="PS50048"/>
    </source>
</evidence>
<dbReference type="EMBL" id="CCYA01000221">
    <property type="protein sequence ID" value="CEH13689.1"/>
    <property type="molecule type" value="Genomic_DNA"/>
</dbReference>
<dbReference type="PROSITE" id="PS50048">
    <property type="entry name" value="ZN2_CY6_FUNGAL_2"/>
    <property type="match status" value="1"/>
</dbReference>
<feature type="domain" description="Zn(2)-C6 fungal-type" evidence="2">
    <location>
        <begin position="414"/>
        <end position="443"/>
    </location>
</feature>
<dbReference type="GO" id="GO:0000981">
    <property type="term" value="F:DNA-binding transcription factor activity, RNA polymerase II-specific"/>
    <property type="evidence" value="ECO:0007669"/>
    <property type="project" value="InterPro"/>
</dbReference>
<dbReference type="AlphaFoldDB" id="A0A0P1BE46"/>
<dbReference type="STRING" id="401625.A0A0P1BE46"/>
<feature type="compositionally biased region" description="Low complexity" evidence="1">
    <location>
        <begin position="456"/>
        <end position="469"/>
    </location>
</feature>
<feature type="compositionally biased region" description="Polar residues" evidence="1">
    <location>
        <begin position="115"/>
        <end position="129"/>
    </location>
</feature>
<dbReference type="SUPFAM" id="SSF57701">
    <property type="entry name" value="Zn2/Cys6 DNA-binding domain"/>
    <property type="match status" value="1"/>
</dbReference>
<dbReference type="InterPro" id="IPR036864">
    <property type="entry name" value="Zn2-C6_fun-type_DNA-bd_sf"/>
</dbReference>
<feature type="compositionally biased region" description="Low complexity" evidence="1">
    <location>
        <begin position="546"/>
        <end position="559"/>
    </location>
</feature>
<dbReference type="PROSITE" id="PS00463">
    <property type="entry name" value="ZN2_CY6_FUNGAL_1"/>
    <property type="match status" value="1"/>
</dbReference>